<sequence length="561" mass="61936">MLKYNYFQSAAFLAFCVSTTAGAQEAPQILADKNVAQQNYLPDFSYAGYEFGLAPVPNVEQVINVADFGAVPDDETDDSAALKAAIAAASEKNGAVRVQMAAGRYILSEILWIERSDIVLSGMGNGDGGTQLYMPRPLNQIDDGGALKEVREYLVELDKREKQPEANLDVIFSEYSWSAGFIWARTPGGRHATYLERYDRPITKIADIAGGKRGTKALRMESVKGLAKGDVLQIHWHNRAGPDGALVKSLYGNTKEKIGDRHWTIEDRPLVRQATRIEAINGNQIIIADPLLHDIDSSLPAYFAEWDHLKNVGLQDFAMIFPENPYFGHHNESGFNGVYFTGVHNGWINNLTISNADSGIITDDLANVTISNIITKGDHPAHYSVHVGNVHNVLIDNVQVYNPTRHTFTFNTQATKSVYKNSTAWTTPSLDQHAGANHQNLYDNITIHLSAEGKTEDGTPMFDLYKAGGAGYWKPGHGQFNTQWNINILVDGGVEPGKEIVIQGTGQGPGARIIGMHGNRPIRLDYRPDPYVEWLNKPVNSVPSLHTYQLEQRKKAAKTKP</sequence>
<protein>
    <submittedName>
        <fullName evidence="3">Glycosyl hydrolase family 28-related protein</fullName>
    </submittedName>
</protein>
<dbReference type="InterPro" id="IPR024535">
    <property type="entry name" value="RHGA/B-epi-like_pectate_lyase"/>
</dbReference>
<reference evidence="4" key="1">
    <citation type="journal article" date="2019" name="Int. J. Syst. Evol. Microbiol.">
        <title>The Global Catalogue of Microorganisms (GCM) 10K type strain sequencing project: providing services to taxonomists for standard genome sequencing and annotation.</title>
        <authorList>
            <consortium name="The Broad Institute Genomics Platform"/>
            <consortium name="The Broad Institute Genome Sequencing Center for Infectious Disease"/>
            <person name="Wu L."/>
            <person name="Ma J."/>
        </authorList>
    </citation>
    <scope>NUCLEOTIDE SEQUENCE [LARGE SCALE GENOMIC DNA]</scope>
    <source>
        <strain evidence="4">CECT 8531</strain>
    </source>
</reference>
<keyword evidence="1" id="KW-0732">Signal</keyword>
<dbReference type="Proteomes" id="UP001595887">
    <property type="component" value="Unassembled WGS sequence"/>
</dbReference>
<dbReference type="Gene3D" id="2.160.20.10">
    <property type="entry name" value="Single-stranded right-handed beta-helix, Pectin lyase-like"/>
    <property type="match status" value="2"/>
</dbReference>
<dbReference type="Pfam" id="PF12708">
    <property type="entry name" value="Pect-lyase_RHGA_epim"/>
    <property type="match status" value="1"/>
</dbReference>
<dbReference type="SUPFAM" id="SSF51126">
    <property type="entry name" value="Pectin lyase-like"/>
    <property type="match status" value="1"/>
</dbReference>
<evidence type="ECO:0000256" key="1">
    <source>
        <dbReference type="SAM" id="SignalP"/>
    </source>
</evidence>
<evidence type="ECO:0000313" key="3">
    <source>
        <dbReference type="EMBL" id="MFC4292820.1"/>
    </source>
</evidence>
<dbReference type="InterPro" id="IPR011050">
    <property type="entry name" value="Pectin_lyase_fold/virulence"/>
</dbReference>
<dbReference type="RefSeq" id="WP_381423822.1">
    <property type="nucleotide sequence ID" value="NZ_JBHSDH010000013.1"/>
</dbReference>
<evidence type="ECO:0000259" key="2">
    <source>
        <dbReference type="Pfam" id="PF12708"/>
    </source>
</evidence>
<keyword evidence="3" id="KW-0378">Hydrolase</keyword>
<evidence type="ECO:0000313" key="4">
    <source>
        <dbReference type="Proteomes" id="UP001595887"/>
    </source>
</evidence>
<dbReference type="EMBL" id="JBHSDH010000013">
    <property type="protein sequence ID" value="MFC4292820.1"/>
    <property type="molecule type" value="Genomic_DNA"/>
</dbReference>
<name>A0ABV8RIV8_9SPHN</name>
<comment type="caution">
    <text evidence="3">The sequence shown here is derived from an EMBL/GenBank/DDBJ whole genome shotgun (WGS) entry which is preliminary data.</text>
</comment>
<feature type="domain" description="Rhamnogalacturonase A/B/Epimerase-like pectate lyase" evidence="2">
    <location>
        <begin position="63"/>
        <end position="126"/>
    </location>
</feature>
<dbReference type="InterPro" id="IPR012334">
    <property type="entry name" value="Pectin_lyas_fold"/>
</dbReference>
<feature type="signal peptide" evidence="1">
    <location>
        <begin position="1"/>
        <end position="23"/>
    </location>
</feature>
<gene>
    <name evidence="3" type="ORF">ACFOWX_10390</name>
</gene>
<dbReference type="GO" id="GO:0016787">
    <property type="term" value="F:hydrolase activity"/>
    <property type="evidence" value="ECO:0007669"/>
    <property type="project" value="UniProtKB-KW"/>
</dbReference>
<proteinExistence type="predicted"/>
<keyword evidence="4" id="KW-1185">Reference proteome</keyword>
<accession>A0ABV8RIV8</accession>
<feature type="chain" id="PRO_5045495623" evidence="1">
    <location>
        <begin position="24"/>
        <end position="561"/>
    </location>
</feature>
<organism evidence="3 4">
    <name type="scientific">Sphingorhabdus arenilitoris</name>
    <dbReference type="NCBI Taxonomy" id="1490041"/>
    <lineage>
        <taxon>Bacteria</taxon>
        <taxon>Pseudomonadati</taxon>
        <taxon>Pseudomonadota</taxon>
        <taxon>Alphaproteobacteria</taxon>
        <taxon>Sphingomonadales</taxon>
        <taxon>Sphingomonadaceae</taxon>
        <taxon>Sphingorhabdus</taxon>
    </lineage>
</organism>